<accession>A0ACC2EXB3</accession>
<protein>
    <submittedName>
        <fullName evidence="1">Uncharacterized protein</fullName>
    </submittedName>
</protein>
<name>A0ACC2EXB3_DIPCM</name>
<gene>
    <name evidence="1" type="ORF">O6H91_01G152700</name>
</gene>
<comment type="caution">
    <text evidence="1">The sequence shown here is derived from an EMBL/GenBank/DDBJ whole genome shotgun (WGS) entry which is preliminary data.</text>
</comment>
<evidence type="ECO:0000313" key="2">
    <source>
        <dbReference type="Proteomes" id="UP001162992"/>
    </source>
</evidence>
<sequence>MQNLLSFIFFGSKLFLCLQIGFWISGQTMAELQLSTQHLKMVAVICLCLLAFSSDFYGLKRAEAIRGTELSSNKCPCEEIYVVREGETLHSISARCKAPFILLDNSQIQDGDDLSEGLALLLRCVQ</sequence>
<organism evidence="1 2">
    <name type="scientific">Diphasiastrum complanatum</name>
    <name type="common">Issler's clubmoss</name>
    <name type="synonym">Lycopodium complanatum</name>
    <dbReference type="NCBI Taxonomy" id="34168"/>
    <lineage>
        <taxon>Eukaryota</taxon>
        <taxon>Viridiplantae</taxon>
        <taxon>Streptophyta</taxon>
        <taxon>Embryophyta</taxon>
        <taxon>Tracheophyta</taxon>
        <taxon>Lycopodiopsida</taxon>
        <taxon>Lycopodiales</taxon>
        <taxon>Lycopodiaceae</taxon>
        <taxon>Lycopodioideae</taxon>
        <taxon>Diphasiastrum</taxon>
    </lineage>
</organism>
<proteinExistence type="predicted"/>
<evidence type="ECO:0000313" key="1">
    <source>
        <dbReference type="EMBL" id="KAJ7571166.1"/>
    </source>
</evidence>
<dbReference type="EMBL" id="CM055092">
    <property type="protein sequence ID" value="KAJ7571166.1"/>
    <property type="molecule type" value="Genomic_DNA"/>
</dbReference>
<reference evidence="2" key="1">
    <citation type="journal article" date="2024" name="Proc. Natl. Acad. Sci. U.S.A.">
        <title>Extraordinary preservation of gene collinearity over three hundred million years revealed in homosporous lycophytes.</title>
        <authorList>
            <person name="Li C."/>
            <person name="Wickell D."/>
            <person name="Kuo L.Y."/>
            <person name="Chen X."/>
            <person name="Nie B."/>
            <person name="Liao X."/>
            <person name="Peng D."/>
            <person name="Ji J."/>
            <person name="Jenkins J."/>
            <person name="Williams M."/>
            <person name="Shu S."/>
            <person name="Plott C."/>
            <person name="Barry K."/>
            <person name="Rajasekar S."/>
            <person name="Grimwood J."/>
            <person name="Han X."/>
            <person name="Sun S."/>
            <person name="Hou Z."/>
            <person name="He W."/>
            <person name="Dai G."/>
            <person name="Sun C."/>
            <person name="Schmutz J."/>
            <person name="Leebens-Mack J.H."/>
            <person name="Li F.W."/>
            <person name="Wang L."/>
        </authorList>
    </citation>
    <scope>NUCLEOTIDE SEQUENCE [LARGE SCALE GENOMIC DNA]</scope>
    <source>
        <strain evidence="2">cv. PW_Plant_1</strain>
    </source>
</reference>
<dbReference type="Proteomes" id="UP001162992">
    <property type="component" value="Chromosome 1"/>
</dbReference>
<keyword evidence="2" id="KW-1185">Reference proteome</keyword>